<dbReference type="Pfam" id="PF13305">
    <property type="entry name" value="TetR_C_33"/>
    <property type="match status" value="1"/>
</dbReference>
<dbReference type="GO" id="GO:0000976">
    <property type="term" value="F:transcription cis-regulatory region binding"/>
    <property type="evidence" value="ECO:0007669"/>
    <property type="project" value="TreeGrafter"/>
</dbReference>
<dbReference type="PROSITE" id="PS50977">
    <property type="entry name" value="HTH_TETR_2"/>
    <property type="match status" value="1"/>
</dbReference>
<name>A0A4U8Z4I0_METTU</name>
<evidence type="ECO:0000256" key="3">
    <source>
        <dbReference type="ARBA" id="ARBA00023163"/>
    </source>
</evidence>
<proteinExistence type="predicted"/>
<evidence type="ECO:0000313" key="8">
    <source>
        <dbReference type="Proteomes" id="UP000294360"/>
    </source>
</evidence>
<feature type="domain" description="HTH tetR-type" evidence="6">
    <location>
        <begin position="18"/>
        <end position="78"/>
    </location>
</feature>
<dbReference type="Pfam" id="PF00440">
    <property type="entry name" value="TetR_N"/>
    <property type="match status" value="1"/>
</dbReference>
<dbReference type="GO" id="GO:0003700">
    <property type="term" value="F:DNA-binding transcription factor activity"/>
    <property type="evidence" value="ECO:0007669"/>
    <property type="project" value="TreeGrafter"/>
</dbReference>
<protein>
    <recommendedName>
        <fullName evidence="6">HTH tetR-type domain-containing protein</fullName>
    </recommendedName>
</protein>
<evidence type="ECO:0000256" key="4">
    <source>
        <dbReference type="PROSITE-ProRule" id="PRU00335"/>
    </source>
</evidence>
<dbReference type="OrthoDB" id="7056813at2"/>
<dbReference type="EMBL" id="LR536450">
    <property type="protein sequence ID" value="VFU10201.1"/>
    <property type="molecule type" value="Genomic_DNA"/>
</dbReference>
<dbReference type="KEGG" id="mtun:MTUNDRAET4_3314"/>
<dbReference type="SUPFAM" id="SSF48498">
    <property type="entry name" value="Tetracyclin repressor-like, C-terminal domain"/>
    <property type="match status" value="1"/>
</dbReference>
<dbReference type="InterPro" id="IPR009057">
    <property type="entry name" value="Homeodomain-like_sf"/>
</dbReference>
<organism evidence="7 8">
    <name type="scientific">Methylocella tundrae</name>
    <dbReference type="NCBI Taxonomy" id="227605"/>
    <lineage>
        <taxon>Bacteria</taxon>
        <taxon>Pseudomonadati</taxon>
        <taxon>Pseudomonadota</taxon>
        <taxon>Alphaproteobacteria</taxon>
        <taxon>Hyphomicrobiales</taxon>
        <taxon>Beijerinckiaceae</taxon>
        <taxon>Methylocella</taxon>
    </lineage>
</organism>
<dbReference type="SUPFAM" id="SSF46689">
    <property type="entry name" value="Homeodomain-like"/>
    <property type="match status" value="1"/>
</dbReference>
<evidence type="ECO:0000256" key="1">
    <source>
        <dbReference type="ARBA" id="ARBA00023015"/>
    </source>
</evidence>
<dbReference type="Proteomes" id="UP000294360">
    <property type="component" value="Chromosome"/>
</dbReference>
<dbReference type="InterPro" id="IPR050109">
    <property type="entry name" value="HTH-type_TetR-like_transc_reg"/>
</dbReference>
<dbReference type="PANTHER" id="PTHR30055">
    <property type="entry name" value="HTH-TYPE TRANSCRIPTIONAL REGULATOR RUTR"/>
    <property type="match status" value="1"/>
</dbReference>
<feature type="DNA-binding region" description="H-T-H motif" evidence="4">
    <location>
        <begin position="41"/>
        <end position="60"/>
    </location>
</feature>
<reference evidence="7 8" key="1">
    <citation type="submission" date="2019-03" db="EMBL/GenBank/DDBJ databases">
        <authorList>
            <person name="Kox A.R. M."/>
        </authorList>
    </citation>
    <scope>NUCLEOTIDE SEQUENCE [LARGE SCALE GENOMIC DNA]</scope>
    <source>
        <strain evidence="7">MTUNDRAET4 annotated genome</strain>
    </source>
</reference>
<dbReference type="AlphaFoldDB" id="A0A4U8Z4I0"/>
<gene>
    <name evidence="7" type="ORF">MTUNDRAET4_3314</name>
</gene>
<dbReference type="InterPro" id="IPR036271">
    <property type="entry name" value="Tet_transcr_reg_TetR-rel_C_sf"/>
</dbReference>
<accession>A0A4U8Z4I0</accession>
<sequence>MKVNPRKKAPGRAGYHHGDLRRTLVRIARDQIAESGADAMSFVSLARLAGVSQPAPYRHFSDRKALLEAVTTEGFEEFAAALTAAAAAGGRDGALRAMALAYVAFGEANIELYRLMFASRLVPEAGTGGALETAAVEAFSRLREALSPHHSGGPHPGGSPTHLGPIARAGHAEGRRAHHASLGGTGRGVEAVQTILTAALSRQGRKAGKWTGPSYFGAWKR</sequence>
<evidence type="ECO:0000256" key="5">
    <source>
        <dbReference type="SAM" id="MobiDB-lite"/>
    </source>
</evidence>
<dbReference type="InterPro" id="IPR025996">
    <property type="entry name" value="MT1864/Rv1816-like_C"/>
</dbReference>
<evidence type="ECO:0000256" key="2">
    <source>
        <dbReference type="ARBA" id="ARBA00023125"/>
    </source>
</evidence>
<dbReference type="RefSeq" id="WP_134490855.1">
    <property type="nucleotide sequence ID" value="NZ_LR536450.1"/>
</dbReference>
<dbReference type="InterPro" id="IPR001647">
    <property type="entry name" value="HTH_TetR"/>
</dbReference>
<keyword evidence="3" id="KW-0804">Transcription</keyword>
<keyword evidence="1" id="KW-0805">Transcription regulation</keyword>
<dbReference type="PANTHER" id="PTHR30055:SF220">
    <property type="entry name" value="TETR-FAMILY REGULATORY PROTEIN"/>
    <property type="match status" value="1"/>
</dbReference>
<dbReference type="PRINTS" id="PR00455">
    <property type="entry name" value="HTHTETR"/>
</dbReference>
<feature type="region of interest" description="Disordered" evidence="5">
    <location>
        <begin position="146"/>
        <end position="186"/>
    </location>
</feature>
<dbReference type="Gene3D" id="1.10.357.10">
    <property type="entry name" value="Tetracycline Repressor, domain 2"/>
    <property type="match status" value="1"/>
</dbReference>
<evidence type="ECO:0000259" key="6">
    <source>
        <dbReference type="PROSITE" id="PS50977"/>
    </source>
</evidence>
<keyword evidence="2 4" id="KW-0238">DNA-binding</keyword>
<evidence type="ECO:0000313" key="7">
    <source>
        <dbReference type="EMBL" id="VFU10201.1"/>
    </source>
</evidence>